<feature type="non-terminal residue" evidence="2">
    <location>
        <position position="141"/>
    </location>
</feature>
<dbReference type="SMART" id="SM00225">
    <property type="entry name" value="BTB"/>
    <property type="match status" value="1"/>
</dbReference>
<evidence type="ECO:0000259" key="1">
    <source>
        <dbReference type="PROSITE" id="PS50097"/>
    </source>
</evidence>
<dbReference type="EMBL" id="BGPR01006522">
    <property type="protein sequence ID" value="GBN19769.1"/>
    <property type="molecule type" value="Genomic_DNA"/>
</dbReference>
<dbReference type="AlphaFoldDB" id="A0A4Y2LZ38"/>
<feature type="domain" description="BTB" evidence="1">
    <location>
        <begin position="21"/>
        <end position="86"/>
    </location>
</feature>
<reference evidence="2 3" key="1">
    <citation type="journal article" date="2019" name="Sci. Rep.">
        <title>Orb-weaving spider Araneus ventricosus genome elucidates the spidroin gene catalogue.</title>
        <authorList>
            <person name="Kono N."/>
            <person name="Nakamura H."/>
            <person name="Ohtoshi R."/>
            <person name="Moran D.A.P."/>
            <person name="Shinohara A."/>
            <person name="Yoshida Y."/>
            <person name="Fujiwara M."/>
            <person name="Mori M."/>
            <person name="Tomita M."/>
            <person name="Arakawa K."/>
        </authorList>
    </citation>
    <scope>NUCLEOTIDE SEQUENCE [LARGE SCALE GENOMIC DNA]</scope>
</reference>
<dbReference type="PANTHER" id="PTHR45632">
    <property type="entry name" value="LD33804P"/>
    <property type="match status" value="1"/>
</dbReference>
<dbReference type="SUPFAM" id="SSF54695">
    <property type="entry name" value="POZ domain"/>
    <property type="match status" value="1"/>
</dbReference>
<dbReference type="InterPro" id="IPR011333">
    <property type="entry name" value="SKP1/BTB/POZ_sf"/>
</dbReference>
<comment type="caution">
    <text evidence="2">The sequence shown here is derived from an EMBL/GenBank/DDBJ whole genome shotgun (WGS) entry which is preliminary data.</text>
</comment>
<accession>A0A4Y2LZ38</accession>
<dbReference type="Proteomes" id="UP000499080">
    <property type="component" value="Unassembled WGS sequence"/>
</dbReference>
<dbReference type="InterPro" id="IPR000210">
    <property type="entry name" value="BTB/POZ_dom"/>
</dbReference>
<evidence type="ECO:0000313" key="3">
    <source>
        <dbReference type="Proteomes" id="UP000499080"/>
    </source>
</evidence>
<dbReference type="Gene3D" id="3.30.710.10">
    <property type="entry name" value="Potassium Channel Kv1.1, Chain A"/>
    <property type="match status" value="1"/>
</dbReference>
<keyword evidence="3" id="KW-1185">Reference proteome</keyword>
<organism evidence="2 3">
    <name type="scientific">Araneus ventricosus</name>
    <name type="common">Orbweaver spider</name>
    <name type="synonym">Epeira ventricosa</name>
    <dbReference type="NCBI Taxonomy" id="182803"/>
    <lineage>
        <taxon>Eukaryota</taxon>
        <taxon>Metazoa</taxon>
        <taxon>Ecdysozoa</taxon>
        <taxon>Arthropoda</taxon>
        <taxon>Chelicerata</taxon>
        <taxon>Arachnida</taxon>
        <taxon>Araneae</taxon>
        <taxon>Araneomorphae</taxon>
        <taxon>Entelegynae</taxon>
        <taxon>Araneoidea</taxon>
        <taxon>Araneidae</taxon>
        <taxon>Araneus</taxon>
    </lineage>
</organism>
<evidence type="ECO:0000313" key="2">
    <source>
        <dbReference type="EMBL" id="GBN19769.1"/>
    </source>
</evidence>
<dbReference type="Pfam" id="PF00651">
    <property type="entry name" value="BTB"/>
    <property type="match status" value="1"/>
</dbReference>
<dbReference type="PROSITE" id="PS50097">
    <property type="entry name" value="BTB"/>
    <property type="match status" value="1"/>
</dbReference>
<sequence>MNVPFAEIFNSGPWKGQQIFTDGILQTDDGTTFRIHRVVLAQRSEYFRALFSFNIQEETVLIPNIDSKILEYILLFIYKGNVALNKKDLWDLMIACDYLLLDDLLKCLRSSAIQNMTSANCLSSLSTAWLIDKLAIKEDCY</sequence>
<name>A0A4Y2LZ38_ARAVE</name>
<protein>
    <recommendedName>
        <fullName evidence="1">BTB domain-containing protein</fullName>
    </recommendedName>
</protein>
<gene>
    <name evidence="2" type="ORF">AVEN_48031_1</name>
</gene>
<dbReference type="OrthoDB" id="6482909at2759"/>
<proteinExistence type="predicted"/>
<dbReference type="CDD" id="cd18186">
    <property type="entry name" value="BTB_POZ_ZBTB_KLHL-like"/>
    <property type="match status" value="1"/>
</dbReference>